<evidence type="ECO:0000313" key="5">
    <source>
        <dbReference type="EMBL" id="CAD7274235.1"/>
    </source>
</evidence>
<evidence type="ECO:0000256" key="2">
    <source>
        <dbReference type="ARBA" id="ARBA00008712"/>
    </source>
</evidence>
<keyword evidence="3" id="KW-0964">Secreted</keyword>
<dbReference type="InterPro" id="IPR026645">
    <property type="entry name" value="Dermatopontin"/>
</dbReference>
<sequence length="212" mass="24263">MKFDDNNCDKAFHNGYQIDACSQGKNQDPILVQVNMKHFATVLLTLTLFGCAMSQWVNDLDGTLDFNCPFGETISRVQSIHDNDSEDRLWAFECKPIPIDSSDLTCQNSGYVNDFDEEITFNCPFNGVISGTHSEHSNHDEDRRWDFKCCEALNYCTTNCYFTPEVNDYDGPMDYTVDTDYYISGVASHHDNGKEDRRWRFFVCKVITCGAN</sequence>
<evidence type="ECO:0008006" key="7">
    <source>
        <dbReference type="Google" id="ProtNLM"/>
    </source>
</evidence>
<dbReference type="OrthoDB" id="5975249at2759"/>
<keyword evidence="6" id="KW-1185">Reference proteome</keyword>
<evidence type="ECO:0000313" key="6">
    <source>
        <dbReference type="Proteomes" id="UP000678499"/>
    </source>
</evidence>
<protein>
    <recommendedName>
        <fullName evidence="7">Dermatopontin</fullName>
    </recommendedName>
</protein>
<dbReference type="GO" id="GO:0030199">
    <property type="term" value="P:collagen fibril organization"/>
    <property type="evidence" value="ECO:0007669"/>
    <property type="project" value="TreeGrafter"/>
</dbReference>
<evidence type="ECO:0000256" key="1">
    <source>
        <dbReference type="ARBA" id="ARBA00004613"/>
    </source>
</evidence>
<proteinExistence type="inferred from homology"/>
<dbReference type="PANTHER" id="PTHR15040:SF1">
    <property type="entry name" value="DERMATOPONTIN-LIKE ISOFORM X1"/>
    <property type="match status" value="1"/>
</dbReference>
<organism evidence="5">
    <name type="scientific">Notodromas monacha</name>
    <dbReference type="NCBI Taxonomy" id="399045"/>
    <lineage>
        <taxon>Eukaryota</taxon>
        <taxon>Metazoa</taxon>
        <taxon>Ecdysozoa</taxon>
        <taxon>Arthropoda</taxon>
        <taxon>Crustacea</taxon>
        <taxon>Oligostraca</taxon>
        <taxon>Ostracoda</taxon>
        <taxon>Podocopa</taxon>
        <taxon>Podocopida</taxon>
        <taxon>Cypridocopina</taxon>
        <taxon>Cypridoidea</taxon>
        <taxon>Cyprididae</taxon>
        <taxon>Notodromas</taxon>
    </lineage>
</organism>
<dbReference type="GO" id="GO:0031012">
    <property type="term" value="C:extracellular matrix"/>
    <property type="evidence" value="ECO:0007669"/>
    <property type="project" value="TreeGrafter"/>
</dbReference>
<dbReference type="GO" id="GO:0005615">
    <property type="term" value="C:extracellular space"/>
    <property type="evidence" value="ECO:0007669"/>
    <property type="project" value="TreeGrafter"/>
</dbReference>
<comment type="subcellular location">
    <subcellularLocation>
        <location evidence="1">Secreted</location>
    </subcellularLocation>
</comment>
<reference evidence="5" key="1">
    <citation type="submission" date="2020-11" db="EMBL/GenBank/DDBJ databases">
        <authorList>
            <person name="Tran Van P."/>
        </authorList>
    </citation>
    <scope>NUCLEOTIDE SEQUENCE</scope>
</reference>
<comment type="similarity">
    <text evidence="2">Belongs to the dermatopontin family.</text>
</comment>
<dbReference type="EMBL" id="CAJPEX010000225">
    <property type="protein sequence ID" value="CAG0914387.1"/>
    <property type="molecule type" value="Genomic_DNA"/>
</dbReference>
<accession>A0A7R9BHT9</accession>
<evidence type="ECO:0000256" key="4">
    <source>
        <dbReference type="ARBA" id="ARBA00023157"/>
    </source>
</evidence>
<name>A0A7R9BHT9_9CRUS</name>
<keyword evidence="4" id="KW-1015">Disulfide bond</keyword>
<dbReference type="Pfam" id="PF14704">
    <property type="entry name" value="DERM"/>
    <property type="match status" value="1"/>
</dbReference>
<dbReference type="EMBL" id="OA882262">
    <property type="protein sequence ID" value="CAD7274235.1"/>
    <property type="molecule type" value="Genomic_DNA"/>
</dbReference>
<evidence type="ECO:0000256" key="3">
    <source>
        <dbReference type="ARBA" id="ARBA00022525"/>
    </source>
</evidence>
<dbReference type="PANTHER" id="PTHR15040">
    <property type="entry name" value="DERMATOPONTIN-RELATED"/>
    <property type="match status" value="1"/>
</dbReference>
<dbReference type="Proteomes" id="UP000678499">
    <property type="component" value="Unassembled WGS sequence"/>
</dbReference>
<gene>
    <name evidence="5" type="ORF">NMOB1V02_LOCUS2085</name>
</gene>
<dbReference type="AlphaFoldDB" id="A0A7R9BHT9"/>